<organism evidence="3 4">
    <name type="scientific">Piptocephalis cylindrospora</name>
    <dbReference type="NCBI Taxonomy" id="1907219"/>
    <lineage>
        <taxon>Eukaryota</taxon>
        <taxon>Fungi</taxon>
        <taxon>Fungi incertae sedis</taxon>
        <taxon>Zoopagomycota</taxon>
        <taxon>Zoopagomycotina</taxon>
        <taxon>Zoopagomycetes</taxon>
        <taxon>Zoopagales</taxon>
        <taxon>Piptocephalidaceae</taxon>
        <taxon>Piptocephalis</taxon>
    </lineage>
</organism>
<dbReference type="OrthoDB" id="4822at2759"/>
<dbReference type="PANTHER" id="PTHR47251:SF1">
    <property type="entry name" value="FINGER DOMAIN PROTEIN, PUTATIVE (AFU_ORTHOLOGUE AFUA_3G04180)-RELATED"/>
    <property type="match status" value="1"/>
</dbReference>
<dbReference type="PROSITE" id="PS00028">
    <property type="entry name" value="ZINC_FINGER_C2H2_1"/>
    <property type="match status" value="1"/>
</dbReference>
<feature type="compositionally biased region" description="Basic and acidic residues" evidence="1">
    <location>
        <begin position="144"/>
        <end position="162"/>
    </location>
</feature>
<evidence type="ECO:0000256" key="1">
    <source>
        <dbReference type="SAM" id="MobiDB-lite"/>
    </source>
</evidence>
<protein>
    <recommendedName>
        <fullName evidence="2">G-patch domain-containing protein</fullName>
    </recommendedName>
</protein>
<feature type="compositionally biased region" description="Basic and acidic residues" evidence="1">
    <location>
        <begin position="175"/>
        <end position="195"/>
    </location>
</feature>
<dbReference type="Gene3D" id="3.30.160.60">
    <property type="entry name" value="Classic Zinc Finger"/>
    <property type="match status" value="1"/>
</dbReference>
<evidence type="ECO:0000259" key="2">
    <source>
        <dbReference type="PROSITE" id="PS50174"/>
    </source>
</evidence>
<proteinExistence type="predicted"/>
<dbReference type="AlphaFoldDB" id="A0A4V1IY08"/>
<keyword evidence="4" id="KW-1185">Reference proteome</keyword>
<name>A0A4V1IY08_9FUNG</name>
<dbReference type="Pfam" id="PF01585">
    <property type="entry name" value="G-patch"/>
    <property type="match status" value="1"/>
</dbReference>
<dbReference type="InterPro" id="IPR036236">
    <property type="entry name" value="Znf_C2H2_sf"/>
</dbReference>
<feature type="compositionally biased region" description="Basic and acidic residues" evidence="1">
    <location>
        <begin position="50"/>
        <end position="94"/>
    </location>
</feature>
<dbReference type="PROSITE" id="PS50174">
    <property type="entry name" value="G_PATCH"/>
    <property type="match status" value="1"/>
</dbReference>
<dbReference type="InterPro" id="IPR013087">
    <property type="entry name" value="Znf_C2H2_type"/>
</dbReference>
<evidence type="ECO:0000313" key="4">
    <source>
        <dbReference type="Proteomes" id="UP000267251"/>
    </source>
</evidence>
<feature type="region of interest" description="Disordered" evidence="1">
    <location>
        <begin position="120"/>
        <end position="201"/>
    </location>
</feature>
<sequence>MSSNQQRNKGYALLQKMGWKAGQGLGVKEEGVKEPIQVNEATDTRGLGKKTQEDQYIREVGRKRKTTDGERIAQETSEEREARESRVRKRQAQEREIKAIRDAFYCSICDKRYAKVTEWDNHLSSYDHNHKKRLKEMQSVQRTQMDDAARDREKRREAKELARMQQALSRQASRSAKEVTNDKEKDFSMEKRTGDIDPELEMGKPVKLSFGKKKKGLGRVVQKK</sequence>
<feature type="region of interest" description="Disordered" evidence="1">
    <location>
        <begin position="36"/>
        <end position="94"/>
    </location>
</feature>
<dbReference type="Proteomes" id="UP000267251">
    <property type="component" value="Unassembled WGS sequence"/>
</dbReference>
<evidence type="ECO:0000313" key="3">
    <source>
        <dbReference type="EMBL" id="RKP12909.1"/>
    </source>
</evidence>
<gene>
    <name evidence="3" type="ORF">BJ684DRAFT_20574</name>
</gene>
<dbReference type="PANTHER" id="PTHR47251">
    <property type="entry name" value="FINGER DOMAIN PROTEIN, PUTATIVE (AFU_ORTHOLOGUE AFUA_3G04180)-RELATED"/>
    <property type="match status" value="1"/>
</dbReference>
<dbReference type="SUPFAM" id="SSF57667">
    <property type="entry name" value="beta-beta-alpha zinc fingers"/>
    <property type="match status" value="1"/>
</dbReference>
<reference evidence="4" key="1">
    <citation type="journal article" date="2018" name="Nat. Microbiol.">
        <title>Leveraging single-cell genomics to expand the fungal tree of life.</title>
        <authorList>
            <person name="Ahrendt S.R."/>
            <person name="Quandt C.A."/>
            <person name="Ciobanu D."/>
            <person name="Clum A."/>
            <person name="Salamov A."/>
            <person name="Andreopoulos B."/>
            <person name="Cheng J.F."/>
            <person name="Woyke T."/>
            <person name="Pelin A."/>
            <person name="Henrissat B."/>
            <person name="Reynolds N.K."/>
            <person name="Benny G.L."/>
            <person name="Smith M.E."/>
            <person name="James T.Y."/>
            <person name="Grigoriev I.V."/>
        </authorList>
    </citation>
    <scope>NUCLEOTIDE SEQUENCE [LARGE SCALE GENOMIC DNA]</scope>
</reference>
<dbReference type="EMBL" id="KZ988167">
    <property type="protein sequence ID" value="RKP12909.1"/>
    <property type="molecule type" value="Genomic_DNA"/>
</dbReference>
<dbReference type="SMART" id="SM00443">
    <property type="entry name" value="G_patch"/>
    <property type="match status" value="1"/>
</dbReference>
<feature type="domain" description="G-patch" evidence="2">
    <location>
        <begin position="6"/>
        <end position="52"/>
    </location>
</feature>
<dbReference type="InterPro" id="IPR000467">
    <property type="entry name" value="G_patch_dom"/>
</dbReference>
<dbReference type="GO" id="GO:0003676">
    <property type="term" value="F:nucleic acid binding"/>
    <property type="evidence" value="ECO:0007669"/>
    <property type="project" value="InterPro"/>
</dbReference>
<accession>A0A4V1IY08</accession>